<dbReference type="InterPro" id="IPR029030">
    <property type="entry name" value="Caspase-like_dom_sf"/>
</dbReference>
<sequence>MRQLKKFFDESILTMSWIFILLVAASFSAAAGNSGTINRYVFAISSNYGGEGRPHLRYAEFDAKSFAAVIGEMGGTPKQNIIFVKEPKVSELEKQFDALDSRLKKNAGNGREEVLIYYSGHADENGLRLGNELVAWQKFRKRVDALNADVKIAVIDACGSGAITRAKGGAQVPAFMIDQSSDMKGYAFITSSTQDEASQESDKLKGSFFTHSLVSGLRGAGDLSGDGKVTLSEAYQFAFNETLQKTETTIGGAQHPSRDMSLTGTGDVVMTDLRSTKAGLGLAENLEGRVFIRDEKGELVAELYKKSGRAMSLGLPAGNYSVRLEKPAEYQEAKVVLQEGKIQNLASANFKAVAAEETVSRGEIGGKNFNSRIDSLDHCGKYRVTFNAADLEPNPRKGLMLGIFFNKSDDILLGTQVSLIGSVAKKEMHGAQVSGLFNMEFEKIEGIQISGIFNYTDTLKGAQLSSGANIAKVSDLQIGLGNISKKSKVQVGVLNVSENVNVQAGLMNVAKETNAPQVSVINFGWKTHGRQFGLINFVGYADKTPIGLLNFVGNGVWNVTGSINEMSATAFAFHFGTAYFFTSIEMSRELEKGFDRYEDIYESGLGIGTQFGKYGTHFELEYMFLFAQDSFDDDNSNYHHRLRFGGVARLLPFVGISAGFSLNLASEGDLQSVMLEPKGKWHDDWSVKGHKAKFWPGLYAGITLGRF</sequence>
<gene>
    <name evidence="2" type="ORF">B0H50_101303</name>
</gene>
<comment type="caution">
    <text evidence="2">The sequence shown here is derived from an EMBL/GenBank/DDBJ whole genome shotgun (WGS) entry which is preliminary data.</text>
</comment>
<evidence type="ECO:0000313" key="2">
    <source>
        <dbReference type="EMBL" id="PWL04288.1"/>
    </source>
</evidence>
<protein>
    <submittedName>
        <fullName evidence="2">Caspase domain-containing protein</fullName>
    </submittedName>
</protein>
<proteinExistence type="predicted"/>
<accession>A0ABX5LTN0</accession>
<dbReference type="SUPFAM" id="SSF52129">
    <property type="entry name" value="Caspase-like"/>
    <property type="match status" value="1"/>
</dbReference>
<dbReference type="Proteomes" id="UP000245523">
    <property type="component" value="Unassembled WGS sequence"/>
</dbReference>
<reference evidence="2 3" key="1">
    <citation type="submission" date="2018-05" db="EMBL/GenBank/DDBJ databases">
        <title>Animal gut microbial communities from fecal samples from Wisconsin, USA.</title>
        <authorList>
            <person name="Neumann A."/>
        </authorList>
    </citation>
    <scope>NUCLEOTIDE SEQUENCE [LARGE SCALE GENOMIC DNA]</scope>
    <source>
        <strain evidence="2 3">UWS4</strain>
    </source>
</reference>
<keyword evidence="3" id="KW-1185">Reference proteome</keyword>
<evidence type="ECO:0000259" key="1">
    <source>
        <dbReference type="Pfam" id="PF00656"/>
    </source>
</evidence>
<dbReference type="RefSeq" id="WP_106198128.1">
    <property type="nucleotide sequence ID" value="NZ_JAXEIU010000062.1"/>
</dbReference>
<dbReference type="Gene3D" id="3.40.50.1460">
    <property type="match status" value="1"/>
</dbReference>
<organism evidence="2 3">
    <name type="scientific">Hallerella porci</name>
    <dbReference type="NCBI Taxonomy" id="1945871"/>
    <lineage>
        <taxon>Bacteria</taxon>
        <taxon>Pseudomonadati</taxon>
        <taxon>Fibrobacterota</taxon>
        <taxon>Fibrobacteria</taxon>
        <taxon>Fibrobacterales</taxon>
        <taxon>Fibrobacteraceae</taxon>
        <taxon>Hallerella</taxon>
    </lineage>
</organism>
<dbReference type="Pfam" id="PF00656">
    <property type="entry name" value="Peptidase_C14"/>
    <property type="match status" value="1"/>
</dbReference>
<feature type="domain" description="Peptidase C14 caspase" evidence="1">
    <location>
        <begin position="48"/>
        <end position="257"/>
    </location>
</feature>
<dbReference type="EMBL" id="QGHD01000001">
    <property type="protein sequence ID" value="PWL04288.1"/>
    <property type="molecule type" value="Genomic_DNA"/>
</dbReference>
<dbReference type="InterPro" id="IPR011600">
    <property type="entry name" value="Pept_C14_caspase"/>
</dbReference>
<name>A0ABX5LTN0_9BACT</name>
<evidence type="ECO:0000313" key="3">
    <source>
        <dbReference type="Proteomes" id="UP000245523"/>
    </source>
</evidence>